<dbReference type="Proteomes" id="UP000004358">
    <property type="component" value="Unassembled WGS sequence"/>
</dbReference>
<reference evidence="1 2" key="1">
    <citation type="submission" date="2006-02" db="EMBL/GenBank/DDBJ databases">
        <authorList>
            <person name="Amann R."/>
            <person name="Ferriera S."/>
            <person name="Johnson J."/>
            <person name="Kravitz S."/>
            <person name="Halpern A."/>
            <person name="Remington K."/>
            <person name="Beeson K."/>
            <person name="Tran B."/>
            <person name="Rogers Y.-H."/>
            <person name="Friedman R."/>
            <person name="Venter J.C."/>
        </authorList>
    </citation>
    <scope>NUCLEOTIDE SEQUENCE [LARGE SCALE GENOMIC DNA]</scope>
    <source>
        <strain evidence="1 2">DSM 3645</strain>
    </source>
</reference>
<dbReference type="HOGENOM" id="CLU_2987512_0_0_0"/>
<protein>
    <submittedName>
        <fullName evidence="1">Uncharacterized protein</fullName>
    </submittedName>
</protein>
<sequence length="57" mass="6235">MTLGRPTRARRFARKIRPTAHASFARSITAREAKFSCSPAATSNRAIGFMRPGPICS</sequence>
<dbReference type="STRING" id="314230.DSM3645_03593"/>
<proteinExistence type="predicted"/>
<name>A3ZW32_9BACT</name>
<gene>
    <name evidence="1" type="ORF">DSM3645_03593</name>
</gene>
<dbReference type="AlphaFoldDB" id="A3ZW32"/>
<comment type="caution">
    <text evidence="1">The sequence shown here is derived from an EMBL/GenBank/DDBJ whole genome shotgun (WGS) entry which is preliminary data.</text>
</comment>
<evidence type="ECO:0000313" key="2">
    <source>
        <dbReference type="Proteomes" id="UP000004358"/>
    </source>
</evidence>
<accession>A3ZW32</accession>
<dbReference type="EMBL" id="AANZ01000014">
    <property type="protein sequence ID" value="EAQ79528.1"/>
    <property type="molecule type" value="Genomic_DNA"/>
</dbReference>
<organism evidence="1 2">
    <name type="scientific">Blastopirellula marina DSM 3645</name>
    <dbReference type="NCBI Taxonomy" id="314230"/>
    <lineage>
        <taxon>Bacteria</taxon>
        <taxon>Pseudomonadati</taxon>
        <taxon>Planctomycetota</taxon>
        <taxon>Planctomycetia</taxon>
        <taxon>Pirellulales</taxon>
        <taxon>Pirellulaceae</taxon>
        <taxon>Blastopirellula</taxon>
    </lineage>
</organism>
<evidence type="ECO:0000313" key="1">
    <source>
        <dbReference type="EMBL" id="EAQ79528.1"/>
    </source>
</evidence>